<dbReference type="EMBL" id="REGN01006049">
    <property type="protein sequence ID" value="RNA11080.1"/>
    <property type="molecule type" value="Genomic_DNA"/>
</dbReference>
<evidence type="ECO:0000256" key="2">
    <source>
        <dbReference type="ARBA" id="ARBA00023180"/>
    </source>
</evidence>
<keyword evidence="4" id="KW-0812">Transmembrane</keyword>
<feature type="compositionally biased region" description="Polar residues" evidence="3">
    <location>
        <begin position="365"/>
        <end position="376"/>
    </location>
</feature>
<evidence type="ECO:0000313" key="7">
    <source>
        <dbReference type="Proteomes" id="UP000276133"/>
    </source>
</evidence>
<gene>
    <name evidence="6" type="ORF">BpHYR1_018203</name>
</gene>
<dbReference type="InterPro" id="IPR038677">
    <property type="entry name" value="WIF_sf"/>
</dbReference>
<organism evidence="6 7">
    <name type="scientific">Brachionus plicatilis</name>
    <name type="common">Marine rotifer</name>
    <name type="synonym">Brachionus muelleri</name>
    <dbReference type="NCBI Taxonomy" id="10195"/>
    <lineage>
        <taxon>Eukaryota</taxon>
        <taxon>Metazoa</taxon>
        <taxon>Spiralia</taxon>
        <taxon>Gnathifera</taxon>
        <taxon>Rotifera</taxon>
        <taxon>Eurotatoria</taxon>
        <taxon>Monogononta</taxon>
        <taxon>Pseudotrocha</taxon>
        <taxon>Ploima</taxon>
        <taxon>Brachionidae</taxon>
        <taxon>Brachionus</taxon>
    </lineage>
</organism>
<keyword evidence="4" id="KW-0472">Membrane</keyword>
<keyword evidence="7" id="KW-1185">Reference proteome</keyword>
<evidence type="ECO:0000259" key="5">
    <source>
        <dbReference type="PROSITE" id="PS50814"/>
    </source>
</evidence>
<feature type="transmembrane region" description="Helical" evidence="4">
    <location>
        <begin position="184"/>
        <end position="208"/>
    </location>
</feature>
<feature type="domain" description="WIF" evidence="5">
    <location>
        <begin position="15"/>
        <end position="166"/>
    </location>
</feature>
<dbReference type="PROSITE" id="PS50814">
    <property type="entry name" value="WIF"/>
    <property type="match status" value="1"/>
</dbReference>
<evidence type="ECO:0000256" key="1">
    <source>
        <dbReference type="ARBA" id="ARBA00022729"/>
    </source>
</evidence>
<name>A0A3M7QIA0_BRAPC</name>
<feature type="region of interest" description="Disordered" evidence="3">
    <location>
        <begin position="365"/>
        <end position="391"/>
    </location>
</feature>
<dbReference type="Pfam" id="PF02019">
    <property type="entry name" value="WIF"/>
    <property type="match status" value="1"/>
</dbReference>
<dbReference type="InterPro" id="IPR003306">
    <property type="entry name" value="WIF"/>
</dbReference>
<protein>
    <recommendedName>
        <fullName evidence="5">WIF domain-containing protein</fullName>
    </recommendedName>
</protein>
<keyword evidence="4" id="KW-1133">Transmembrane helix</keyword>
<evidence type="ECO:0000256" key="3">
    <source>
        <dbReference type="SAM" id="MobiDB-lite"/>
    </source>
</evidence>
<dbReference type="Proteomes" id="UP000276133">
    <property type="component" value="Unassembled WGS sequence"/>
</dbReference>
<dbReference type="Gene3D" id="2.60.40.2170">
    <property type="entry name" value="Wnt, WIF domain"/>
    <property type="match status" value="1"/>
</dbReference>
<keyword evidence="2" id="KW-0325">Glycoprotein</keyword>
<proteinExistence type="predicted"/>
<evidence type="ECO:0000313" key="6">
    <source>
        <dbReference type="EMBL" id="RNA11080.1"/>
    </source>
</evidence>
<keyword evidence="1" id="KW-0732">Signal</keyword>
<dbReference type="AlphaFoldDB" id="A0A3M7QIA0"/>
<accession>A0A3M7QIA0</accession>
<reference evidence="6 7" key="1">
    <citation type="journal article" date="2018" name="Sci. Rep.">
        <title>Genomic signatures of local adaptation to the degree of environmental predictability in rotifers.</title>
        <authorList>
            <person name="Franch-Gras L."/>
            <person name="Hahn C."/>
            <person name="Garcia-Roger E.M."/>
            <person name="Carmona M.J."/>
            <person name="Serra M."/>
            <person name="Gomez A."/>
        </authorList>
    </citation>
    <scope>NUCLEOTIDE SEQUENCE [LARGE SCALE GENOMIC DNA]</scope>
    <source>
        <strain evidence="6">HYR1</strain>
    </source>
</reference>
<evidence type="ECO:0000256" key="4">
    <source>
        <dbReference type="SAM" id="Phobius"/>
    </source>
</evidence>
<comment type="caution">
    <text evidence="6">The sequence shown here is derived from an EMBL/GenBank/DDBJ whole genome shotgun (WGS) entry which is preliminary data.</text>
</comment>
<sequence>MVSMLFNMVPCGVNPNFDIVTRVMVTRYPGSLFYLFNGEIRPNSIQHRLDIPYVKNSIEFSWKSTAPLQMPVEYNISLINANSSSLFDYSMSINQTGIVPLHAKSFNLHLNCKPVNQSTMHNQFYDIVLNITFELRKKINAAISPIDLQLISLPKINLIVHYRKYCTRKTINLSPHSKKSNFTIAYFIFAILLAFSLAVLSACVYMYAVNKAKFRKSISMSINTSNHSKYESLNKRCARADLDARRTSSQFTKNPQIKKTRQVNQSVNRSQSAVDDENESNIYETVPDVAVPVNRSLNRTRTLNLTTNTIQSTSVPNMSVTTSRKNCNQVQLCARYRPEQVEMGSVKMEGTFGKVLNGVLKKNQLESSQNETMQSDSEIKVGELSNDRKKK</sequence>
<feature type="compositionally biased region" description="Basic and acidic residues" evidence="3">
    <location>
        <begin position="377"/>
        <end position="391"/>
    </location>
</feature>